<gene>
    <name evidence="4" type="ORF">D0Z07_5820</name>
</gene>
<organism evidence="4 5">
    <name type="scientific">Hyphodiscus hymeniophilus</name>
    <dbReference type="NCBI Taxonomy" id="353542"/>
    <lineage>
        <taxon>Eukaryota</taxon>
        <taxon>Fungi</taxon>
        <taxon>Dikarya</taxon>
        <taxon>Ascomycota</taxon>
        <taxon>Pezizomycotina</taxon>
        <taxon>Leotiomycetes</taxon>
        <taxon>Helotiales</taxon>
        <taxon>Hyphodiscaceae</taxon>
        <taxon>Hyphodiscus</taxon>
    </lineage>
</organism>
<dbReference type="Pfam" id="PF11807">
    <property type="entry name" value="UstYa"/>
    <property type="match status" value="1"/>
</dbReference>
<reference evidence="4" key="1">
    <citation type="submission" date="2019-07" db="EMBL/GenBank/DDBJ databases">
        <title>Hyphodiscus hymeniophilus genome sequencing and assembly.</title>
        <authorList>
            <person name="Kramer G."/>
            <person name="Nodwell J."/>
        </authorList>
    </citation>
    <scope>NUCLEOTIDE SEQUENCE</scope>
    <source>
        <strain evidence="4">ATCC 34498</strain>
    </source>
</reference>
<evidence type="ECO:0000256" key="2">
    <source>
        <dbReference type="ARBA" id="ARBA00035112"/>
    </source>
</evidence>
<sequence>MASRWKQSDEPEPLQRSCMRCRGWPRILTCHPVLFHLILAALYSTLFLIVLYRSSTISNRSVAPGSDVWIAPAEDSVSLEAKSLDVRINKTFNIYNGDPSPQLDDAWDLLFHRQKPCYPVRLCTSSLCPDANIRVSQAEIDQLGRSSIELRDGSGDYFGTLDVYHQLHCLKYIRQYIHQDYYKLPDTNVPNVEHVSEMQRGTILHPLGI</sequence>
<comment type="caution">
    <text evidence="4">The sequence shown here is derived from an EMBL/GenBank/DDBJ whole genome shotgun (WGS) entry which is preliminary data.</text>
</comment>
<name>A0A9P6VI63_9HELO</name>
<dbReference type="InterPro" id="IPR021765">
    <property type="entry name" value="UstYa-like"/>
</dbReference>
<dbReference type="AlphaFoldDB" id="A0A9P6VI63"/>
<dbReference type="PANTHER" id="PTHR33365">
    <property type="entry name" value="YALI0B05434P"/>
    <property type="match status" value="1"/>
</dbReference>
<evidence type="ECO:0000256" key="1">
    <source>
        <dbReference type="ARBA" id="ARBA00004685"/>
    </source>
</evidence>
<dbReference type="EMBL" id="VNKQ01000011">
    <property type="protein sequence ID" value="KAG0648153.1"/>
    <property type="molecule type" value="Genomic_DNA"/>
</dbReference>
<accession>A0A9P6VI63</accession>
<proteinExistence type="inferred from homology"/>
<evidence type="ECO:0000256" key="3">
    <source>
        <dbReference type="SAM" id="Phobius"/>
    </source>
</evidence>
<evidence type="ECO:0000313" key="5">
    <source>
        <dbReference type="Proteomes" id="UP000785200"/>
    </source>
</evidence>
<dbReference type="GO" id="GO:0043386">
    <property type="term" value="P:mycotoxin biosynthetic process"/>
    <property type="evidence" value="ECO:0007669"/>
    <property type="project" value="InterPro"/>
</dbReference>
<keyword evidence="3" id="KW-0812">Transmembrane</keyword>
<dbReference type="PANTHER" id="PTHR33365:SF4">
    <property type="entry name" value="CYCLOCHLOROTINE BIOSYNTHESIS PROTEIN O"/>
    <property type="match status" value="1"/>
</dbReference>
<dbReference type="OrthoDB" id="3687641at2759"/>
<protein>
    <submittedName>
        <fullName evidence="4">Uncharacterized protein</fullName>
    </submittedName>
</protein>
<keyword evidence="5" id="KW-1185">Reference proteome</keyword>
<evidence type="ECO:0000313" key="4">
    <source>
        <dbReference type="EMBL" id="KAG0648153.1"/>
    </source>
</evidence>
<feature type="transmembrane region" description="Helical" evidence="3">
    <location>
        <begin position="33"/>
        <end position="52"/>
    </location>
</feature>
<comment type="pathway">
    <text evidence="1">Mycotoxin biosynthesis.</text>
</comment>
<keyword evidence="3" id="KW-0472">Membrane</keyword>
<keyword evidence="3" id="KW-1133">Transmembrane helix</keyword>
<comment type="similarity">
    <text evidence="2">Belongs to the ustYa family.</text>
</comment>
<dbReference type="Proteomes" id="UP000785200">
    <property type="component" value="Unassembled WGS sequence"/>
</dbReference>